<evidence type="ECO:0000313" key="4">
    <source>
        <dbReference type="EMBL" id="KAF3220472.1"/>
    </source>
</evidence>
<dbReference type="EMBL" id="WIPF01000046">
    <property type="protein sequence ID" value="KAF3220472.1"/>
    <property type="molecule type" value="Genomic_DNA"/>
</dbReference>
<protein>
    <submittedName>
        <fullName evidence="4">Uncharacterized protein</fullName>
    </submittedName>
</protein>
<keyword evidence="2" id="KW-0472">Membrane</keyword>
<proteinExistence type="predicted"/>
<gene>
    <name evidence="4" type="ORF">TWF191_007373</name>
    <name evidence="3" type="ORF">TWF679_003452</name>
</gene>
<dbReference type="Proteomes" id="UP000614610">
    <property type="component" value="Unassembled WGS sequence"/>
</dbReference>
<keyword evidence="2" id="KW-1133">Transmembrane helix</keyword>
<feature type="transmembrane region" description="Helical" evidence="2">
    <location>
        <begin position="7"/>
        <end position="28"/>
    </location>
</feature>
<dbReference type="EMBL" id="WIWT01000170">
    <property type="protein sequence ID" value="KAF3197280.1"/>
    <property type="molecule type" value="Genomic_DNA"/>
</dbReference>
<evidence type="ECO:0000313" key="3">
    <source>
        <dbReference type="EMBL" id="KAF3197280.1"/>
    </source>
</evidence>
<sequence>MDQYGIFACQVLSIIITVATALLIKWAMSPVNGAPDDNEAATFTIASAIFPTIVFLAMIFIGWPLVPEEWHLLGFFVPSIAVGISIADHQCPRLRLFAQRTLWTGASVLIVYLCIFTAHWIGPGGVIRRAGLEALTTIPPPTTAISSTCIPTTVYLTTAVISTTTVYLPHQGFPLASTSTPSSSTPSLPSSLPLPSSSSSSSSSSLSSFS</sequence>
<feature type="transmembrane region" description="Helical" evidence="2">
    <location>
        <begin position="40"/>
        <end position="63"/>
    </location>
</feature>
<dbReference type="AlphaFoldDB" id="A0A6G1M5T6"/>
<evidence type="ECO:0000256" key="1">
    <source>
        <dbReference type="SAM" id="MobiDB-lite"/>
    </source>
</evidence>
<keyword evidence="2" id="KW-0812">Transmembrane</keyword>
<evidence type="ECO:0000256" key="2">
    <source>
        <dbReference type="SAM" id="Phobius"/>
    </source>
</evidence>
<name>A0A6G1M5T6_ORBOL</name>
<accession>A0A6G1M5T6</accession>
<comment type="caution">
    <text evidence="4">The sequence shown here is derived from an EMBL/GenBank/DDBJ whole genome shotgun (WGS) entry which is preliminary data.</text>
</comment>
<reference evidence="4 5" key="1">
    <citation type="submission" date="2019-06" db="EMBL/GenBank/DDBJ databases">
        <authorList>
            <person name="Palmer J.M."/>
        </authorList>
    </citation>
    <scope>NUCLEOTIDE SEQUENCE [LARGE SCALE GENOMIC DNA]</scope>
    <source>
        <strain evidence="4 5">TWF191</strain>
        <strain evidence="3">TWF679</strain>
    </source>
</reference>
<evidence type="ECO:0000313" key="5">
    <source>
        <dbReference type="Proteomes" id="UP000483672"/>
    </source>
</evidence>
<feature type="transmembrane region" description="Helical" evidence="2">
    <location>
        <begin position="102"/>
        <end position="122"/>
    </location>
</feature>
<organism evidence="4 5">
    <name type="scientific">Orbilia oligospora</name>
    <name type="common">Nematode-trapping fungus</name>
    <name type="synonym">Arthrobotrys oligospora</name>
    <dbReference type="NCBI Taxonomy" id="2813651"/>
    <lineage>
        <taxon>Eukaryota</taxon>
        <taxon>Fungi</taxon>
        <taxon>Dikarya</taxon>
        <taxon>Ascomycota</taxon>
        <taxon>Pezizomycotina</taxon>
        <taxon>Orbiliomycetes</taxon>
        <taxon>Orbiliales</taxon>
        <taxon>Orbiliaceae</taxon>
        <taxon>Orbilia</taxon>
    </lineage>
</organism>
<dbReference type="Proteomes" id="UP000483672">
    <property type="component" value="Unassembled WGS sequence"/>
</dbReference>
<feature type="region of interest" description="Disordered" evidence="1">
    <location>
        <begin position="177"/>
        <end position="210"/>
    </location>
</feature>
<feature type="transmembrane region" description="Helical" evidence="2">
    <location>
        <begin position="70"/>
        <end position="87"/>
    </location>
</feature>